<dbReference type="AlphaFoldDB" id="A0AAW0F7X2"/>
<keyword evidence="2" id="KW-1185">Reference proteome</keyword>
<proteinExistence type="predicted"/>
<evidence type="ECO:0000313" key="2">
    <source>
        <dbReference type="Proteomes" id="UP001430356"/>
    </source>
</evidence>
<name>A0AAW0F7X2_9TRYP</name>
<organism evidence="1 2">
    <name type="scientific">Novymonas esmeraldas</name>
    <dbReference type="NCBI Taxonomy" id="1808958"/>
    <lineage>
        <taxon>Eukaryota</taxon>
        <taxon>Discoba</taxon>
        <taxon>Euglenozoa</taxon>
        <taxon>Kinetoplastea</taxon>
        <taxon>Metakinetoplastina</taxon>
        <taxon>Trypanosomatida</taxon>
        <taxon>Trypanosomatidae</taxon>
        <taxon>Novymonas</taxon>
    </lineage>
</organism>
<dbReference type="Proteomes" id="UP001430356">
    <property type="component" value="Unassembled WGS sequence"/>
</dbReference>
<protein>
    <submittedName>
        <fullName evidence="1">Uncharacterized protein</fullName>
    </submittedName>
</protein>
<evidence type="ECO:0000313" key="1">
    <source>
        <dbReference type="EMBL" id="KAK7201772.1"/>
    </source>
</evidence>
<accession>A0AAW0F7X2</accession>
<dbReference type="EMBL" id="JAECZO010000020">
    <property type="protein sequence ID" value="KAK7201772.1"/>
    <property type="molecule type" value="Genomic_DNA"/>
</dbReference>
<comment type="caution">
    <text evidence="1">The sequence shown here is derived from an EMBL/GenBank/DDBJ whole genome shotgun (WGS) entry which is preliminary data.</text>
</comment>
<reference evidence="1 2" key="1">
    <citation type="journal article" date="2021" name="MBio">
        <title>A New Model Trypanosomatid, Novymonas esmeraldas: Genomic Perception of Its 'Candidatus Pandoraea novymonadis' Endosymbiont.</title>
        <authorList>
            <person name="Zakharova A."/>
            <person name="Saura A."/>
            <person name="Butenko A."/>
            <person name="Podesvova L."/>
            <person name="Warmusova S."/>
            <person name="Kostygov A.Y."/>
            <person name="Nenarokova A."/>
            <person name="Lukes J."/>
            <person name="Opperdoes F.R."/>
            <person name="Yurchenko V."/>
        </authorList>
    </citation>
    <scope>NUCLEOTIDE SEQUENCE [LARGE SCALE GENOMIC DNA]</scope>
    <source>
        <strain evidence="1 2">E262AT.01</strain>
    </source>
</reference>
<sequence>MLRQCRRGLSTATSTAITDAARNLNKLLDIVDRRYPARHDEVKRLLKAEVMPVLSASKLDHRGNAWDLRHTLGQLTRDAAFAAVVIRARPESAYMQTLTTCIKEDHRRMRFLTKMTSPQASKIIEFLCKAGVRDPEVFPVLLSRINFAEVHQVARAAFALAEAKLHSMNMLVLVPLYSGEVWTIESGARSETTARPSCNAFDAVRILRALSKSCRAFVEGARHAEPGSEAQVPGESLNLLRNNLLRFIFDNAAVMRGAHWLNIARALLNFPEEFRELRHLSSAHEVIRSEVRAALNTPGDSAATECALNCDTVAAAAMRRLFQYADGVAALPAPPVDGESSLSPELPFDLKHADMVKLLPLLDQLPRLTPASQTQQRVDKVLHVMCANVQRLSLDSLVTALQALRRARPTERTAAAVGVFATEAGNRLTATTPAEALEGTSFRTVVLLAAALAALRVTRCDGFVTLMAGGSEHFPSHLTVDTSLSLINALASLTMTRTSACHQSLETILARMLSTYRHQLQHAPLVDTAPIQVARLLRGCVLLDYIPTTETLRSLLGYSELPPQVSADVHRAGGSLVFDLSRSISHFVKQARATAPERETVLWEVGVLASTLPLAVVCTQDAANALERYTEVVPPSHTAVLWRTTIEMLAHFVDSQADNAASRLLEALPETEKMLRAAAVATRAYLKRCSAQAHRAKDVRQRVWQTPFHANCIVHYLSAILIFEYTIFSAKVPATHPPTSGAADETGETPVDLRERYRHFLDAAISETCSETPMDVVRSIFAYPLACTDAGSPPAAATAAAAAAAATEAATTPPAVALLHKRDAVEITTALPFAVSLVLDPGPVNEFFTERCMSIMVDDGADVA</sequence>
<gene>
    <name evidence="1" type="ORF">NESM_000243300</name>
</gene>